<keyword evidence="7" id="KW-0175">Coiled coil</keyword>
<dbReference type="Pfam" id="PF12340">
    <property type="entry name" value="DUF3638"/>
    <property type="match status" value="1"/>
</dbReference>
<feature type="coiled-coil region" evidence="7">
    <location>
        <begin position="1931"/>
        <end position="1958"/>
    </location>
</feature>
<evidence type="ECO:0000256" key="4">
    <source>
        <dbReference type="ARBA" id="ARBA00022786"/>
    </source>
</evidence>
<dbReference type="InterPro" id="IPR022099">
    <property type="entry name" value="DUF3638"/>
</dbReference>
<dbReference type="PANTHER" id="PTHR13367">
    <property type="entry name" value="UBIQUITIN THIOESTERASE"/>
    <property type="match status" value="1"/>
</dbReference>
<protein>
    <recommendedName>
        <fullName evidence="2">ubiquitinyl hydrolase 1</fullName>
        <ecNumber evidence="2">3.4.19.12</ecNumber>
    </recommendedName>
</protein>
<evidence type="ECO:0000256" key="6">
    <source>
        <dbReference type="ARBA" id="ARBA00022807"/>
    </source>
</evidence>
<evidence type="ECO:0000259" key="9">
    <source>
        <dbReference type="Pfam" id="PF12340"/>
    </source>
</evidence>
<keyword evidence="12" id="KW-1185">Reference proteome</keyword>
<dbReference type="Pfam" id="PF20255">
    <property type="entry name" value="DUF6606"/>
    <property type="match status" value="1"/>
</dbReference>
<evidence type="ECO:0000256" key="3">
    <source>
        <dbReference type="ARBA" id="ARBA00022670"/>
    </source>
</evidence>
<dbReference type="PANTHER" id="PTHR13367:SF32">
    <property type="entry name" value="DUF6606 DOMAIN-CONTAINING PROTEIN"/>
    <property type="match status" value="1"/>
</dbReference>
<accession>A0ABR3S088</accession>
<feature type="domain" description="DUF3638" evidence="9">
    <location>
        <begin position="2071"/>
        <end position="2232"/>
    </location>
</feature>
<evidence type="ECO:0000313" key="11">
    <source>
        <dbReference type="EMBL" id="KAL1610088.1"/>
    </source>
</evidence>
<keyword evidence="5" id="KW-0378">Hydrolase</keyword>
<dbReference type="EMBL" id="JAKJXO020000002">
    <property type="protein sequence ID" value="KAL1610088.1"/>
    <property type="molecule type" value="Genomic_DNA"/>
</dbReference>
<proteinExistence type="predicted"/>
<comment type="catalytic activity">
    <reaction evidence="1">
        <text>Thiol-dependent hydrolysis of ester, thioester, amide, peptide and isopeptide bonds formed by the C-terminal Gly of ubiquitin (a 76-residue protein attached to proteins as an intracellular targeting signal).</text>
        <dbReference type="EC" id="3.4.19.12"/>
    </reaction>
</comment>
<dbReference type="InterPro" id="IPR046541">
    <property type="entry name" value="DUF6606"/>
</dbReference>
<evidence type="ECO:0000256" key="5">
    <source>
        <dbReference type="ARBA" id="ARBA00022801"/>
    </source>
</evidence>
<feature type="compositionally biased region" description="Acidic residues" evidence="8">
    <location>
        <begin position="3018"/>
        <end position="3045"/>
    </location>
</feature>
<sequence length="3081" mass="351355">MAATREFLLQLYNHVALPRDVPGKEDSNLVAIEAALLDRILRAVEEIAPLVPQDHTQFIDAIKGTLTSSRAINVGGTLDKDILVKEIDQLSDQRALLLYVKEQNAALLVYKDIGVDDEDLVFEAFECSADCEAVLASENALQWQFPAYVASLPPSVYRTRSFQECLVAFVERASIEPLKQFAAVTYKAGAPMPEIRGTTDPSLITDFLMTILESNGMRRDVPLLQKRVRGTVCFKEAHIPWRRSPFYLSLRVAIQRHLYRIIGQDIDRLYYKLIMALFLSRLLDECHKIIPHEATFHLMQKLGRRLAKIEQHKPSITGCDGRMQSTLFDNLRAAFKMCLENSKGFLEYQWNAYRARIRRVLCYLPKSAIQSDLVLQLPTSGPKLRLVAFGGSWTCPPQVLLPTQLLEHHEASRSRTNPFSAVADRYLKLANAVEEHVIPVQTGYVTLGEWGTRCCALARAIKLYVSSSGDLLEGYPEMKSRLLLDVMELWVELDRAAVIGFPLLKSFHPGFDAELLDALEFLLADDLKRVERVQSYINRRCNSWAAIGSRTIFDTPSEDSFAAVYYDELGEVAGMKQLREEIQADAEKSRSLKEAEWEQKLEEYKQLLQKIEESPSCPGYEEIIRNGVLKSVHKSFCYKHHYGFEARNIKIKIFENPLQDYEPAAKAAVFELRCPKPFAAYRDTTWLLLTKFAHLQVDPYENVPTLRAYRSLSHHANPGDSRVTLGSSTKSHLDCHYAETRFPAELHQICRPCGLTLTYYDTESRSWTQRDDKMSFSRHVPLKLPSNSPYNCVSVSEDHWPSSNEILAGQTKCPSDLNIHEFMAWQELLSGTNRRWLSLLRELGATNLNFSTGSTWAIISKLALQVGPSSLGHPLRDIHMVFEDATFCGKLLEQVNNRLDAIRRNWREPVQMDMLITLLLKTMSLSSSSGVRDKALELPDEVRIATWEWCLALQSPPPGGTTGQDLTIFALWASVLCKRTAQRPMISTFHLDSAPLQSFIGASVILQESLVGPFDDLPYTLRKLLLEDLLYAFKNRTTLASVIISNPQALLAAINHVWPLPLGALDDLQHIRLVPQTWWVEVSIRSNHQQAMHIVHYHLFRGDFLIDGKQSGILPAGYHKPMIQMLFGTYALRVLPSHMPGMSHFVAHTMPLNHRIHLGFRQGQLVVRAVQGQATLELIDGSIFTSVGRNSIQHDLPLPLINDCFHWLNVDTKVMEIRQGDIWKSKDRNWRLDLITCRATRKASSLVDPFSAVARKVAQNFHYFETAEHIVVTQRAKGSLSVELRRLELNFFVNKSNLLQCRELSAEVAYTDVQDIGTWYGCLSKIVLRSTKNECQRLVLVPEGRLRYRRLEGHVFVTVEPTGSYLRFDVDDVLGRIQCPAEYRLLYTKAMWHAYTSYILPDPLTGRTGSEEALYLLRTGLYKPWAPIRDGRVPTILNNIATLSPERMYYPEDLKCMEVVTWNQYLTTTIQDDRYRALVEDIYERDSQLQLFEIDPTKKISQESTLSDPHLVYRSLSRLNSNESTADMVYTSRGFSIQSDVRDNVTLITRYLAEWSITTASTDHLAQLLQQHSVIGGLSEPYDHNSLFDLISVDLVEHWGALIQTAMQARCDERYRLMFVFAPMALSQHAPFELLQVLVSYAIFPELRNVKNPGWPSYVRFKPKEVPAAKDLAEAMKNAHQPYEEIPRKQGDLLGLMALTRIHHEEACQHNCLQLAKCILLQWPQVDVDLSKLLTIEPKFLDMHTALELAFNDWRRLAQNFQFSEYLEQVQLILDEHAASVEPLTNDRILEDGFDLAEPKRYLSHRTKAAPTLQHLLLNVDLIGDNPKQPVLGARVGNDTRARGVLRQLPNGHLAMLHEKRKRGEGEAPYKLPSQVPHRELWAIVEGLQREMSVIPASSVQRAYGRELMDSIEALGKRNSLSVLPLPAFNRVLLKQQIDEKKRACDEALRALDQALEADDKRALWLKLSGQWPKLNKIALLSEIRSTSGSAFGRGMKEAIVDLGIRITSWQRLLRIEDASLKHKGQQLQEERSNEGHANWDPLLRTDWLLLEIDGNIMLRAEQIEVFQFAMVASVLADSHQLLRIVVPRALLLQSAQVMHVKLGGLLDREIMHIPFSRRTKANDNLLETFAQLHSGLKKSSGVMLSLPENILSFKLGGAQRLCDENLEQANVMIRMQQWLDRNARDVLDECDVSLAIRTQLIYPSGFQMAVDGHPLRWQTTQAVLRLVLLFVPALAHRFPRSIEVVNRPSGGFPLIYLLRRDVEDYLVSLLVEAICKGQIAALPCAEIPASAQEDIRIFISSPTVPVYVVTKVKSLFQEKQHLMKMLYLLRGLFVHRILLSTLKKRWNVQYGLHPARDPIAVPYHQAFEQLLKSDEPSVEYEKWATRSLPQCLRDYTAINVEDSLQLRDLHQHVRFNVYLLDFYLNSFVFPRHAKQFDTKLQASGWDLVLFNPTSTTNCRTTGFSGTNDSRHQLPMMIKQNDLPDLAHTNAEVLSYLLEDRNREYVRMLDKSGRRWSEENLLSELFNPSRPNAKQRIRILLDAGAQILEHDNLGLAKAWLKIDWEATAAVYFDDEHRPWVIYRKGKRVPLLATPFAESLEDCVVYLDESHCRGTDLKLPPNARAALTLGPHVTKDAIAQAAMRLRLLGQTQAVTFFSPPEVHQSIVDLNNKREHDYLYSSDVVSWLLKQSCDGIEQLEPLYYNQGNTFLQHEQAKIKNSAYLTNIHQRSEYLSVIRTKESQTLKQIIQMQSYRGSLGTFAVELERRKTNFQDSGIATHSSALEEVEQEREVEHEVENVRELEKPFHFTALKISRLHNDIKEFAKSGKLIAGSEAYQPMLSALQHTASGRKHGAFIHSKTSGLFVSKQFGRTVKVIESNDNFIRPCQWILWSPATSKALVISPEEADELLPSLRRLYFEWYEYEELLSYLGVKTTIGEDDYMGDFSQDTFVQKPLTFLHEWLAALRKGQDFEHAPMGFITTGKPLSADHPFFLTSASEELDWEANARVPLGGVIQQLDRDEEEDDDSDGDDEFHDGEDHDQGDEENNQARFEEGDSTFFDAAEQFEVDEEEKDGTDSGERGE</sequence>
<evidence type="ECO:0000256" key="8">
    <source>
        <dbReference type="SAM" id="MobiDB-lite"/>
    </source>
</evidence>
<feature type="domain" description="DUF6606" evidence="10">
    <location>
        <begin position="11"/>
        <end position="284"/>
    </location>
</feature>
<evidence type="ECO:0000256" key="7">
    <source>
        <dbReference type="SAM" id="Coils"/>
    </source>
</evidence>
<keyword evidence="4" id="KW-0833">Ubl conjugation pathway</keyword>
<comment type="caution">
    <text evidence="11">The sequence shown here is derived from an EMBL/GenBank/DDBJ whole genome shotgun (WGS) entry which is preliminary data.</text>
</comment>
<dbReference type="EC" id="3.4.19.12" evidence="2"/>
<feature type="coiled-coil region" evidence="7">
    <location>
        <begin position="575"/>
        <end position="614"/>
    </location>
</feature>
<gene>
    <name evidence="11" type="ORF">SLS60_001753</name>
</gene>
<reference evidence="11 12" key="1">
    <citation type="submission" date="2024-02" db="EMBL/GenBank/DDBJ databases">
        <title>De novo assembly and annotation of 12 fungi associated with fruit tree decline syndrome in Ontario, Canada.</title>
        <authorList>
            <person name="Sulman M."/>
            <person name="Ellouze W."/>
            <person name="Ilyukhin E."/>
        </authorList>
    </citation>
    <scope>NUCLEOTIDE SEQUENCE [LARGE SCALE GENOMIC DNA]</scope>
    <source>
        <strain evidence="11 12">M42-189</strain>
    </source>
</reference>
<organism evidence="11 12">
    <name type="scientific">Paraconiothyrium brasiliense</name>
    <dbReference type="NCBI Taxonomy" id="300254"/>
    <lineage>
        <taxon>Eukaryota</taxon>
        <taxon>Fungi</taxon>
        <taxon>Dikarya</taxon>
        <taxon>Ascomycota</taxon>
        <taxon>Pezizomycotina</taxon>
        <taxon>Dothideomycetes</taxon>
        <taxon>Pleosporomycetidae</taxon>
        <taxon>Pleosporales</taxon>
        <taxon>Massarineae</taxon>
        <taxon>Didymosphaeriaceae</taxon>
        <taxon>Paraconiothyrium</taxon>
    </lineage>
</organism>
<dbReference type="Proteomes" id="UP001521785">
    <property type="component" value="Unassembled WGS sequence"/>
</dbReference>
<feature type="region of interest" description="Disordered" evidence="8">
    <location>
        <begin position="3011"/>
        <end position="3081"/>
    </location>
</feature>
<evidence type="ECO:0000259" key="10">
    <source>
        <dbReference type="Pfam" id="PF20255"/>
    </source>
</evidence>
<keyword evidence="6" id="KW-0788">Thiol protease</keyword>
<evidence type="ECO:0000256" key="1">
    <source>
        <dbReference type="ARBA" id="ARBA00000707"/>
    </source>
</evidence>
<dbReference type="InterPro" id="IPR051346">
    <property type="entry name" value="OTU_Deubiquitinase"/>
</dbReference>
<feature type="compositionally biased region" description="Acidic residues" evidence="8">
    <location>
        <begin position="3062"/>
        <end position="3072"/>
    </location>
</feature>
<evidence type="ECO:0000313" key="12">
    <source>
        <dbReference type="Proteomes" id="UP001521785"/>
    </source>
</evidence>
<keyword evidence="3" id="KW-0645">Protease</keyword>
<name>A0ABR3S088_9PLEO</name>
<evidence type="ECO:0000256" key="2">
    <source>
        <dbReference type="ARBA" id="ARBA00012759"/>
    </source>
</evidence>